<dbReference type="Gene3D" id="2.40.128.110">
    <property type="entry name" value="Lipid/polyisoprenoid-binding, YceI-like"/>
    <property type="match status" value="1"/>
</dbReference>
<evidence type="ECO:0000313" key="3">
    <source>
        <dbReference type="EMBL" id="ADP80228.1"/>
    </source>
</evidence>
<comment type="similarity">
    <text evidence="1">Belongs to the UPF0312 family.</text>
</comment>
<reference evidence="3 4" key="1">
    <citation type="submission" date="2010-10" db="EMBL/GenBank/DDBJ databases">
        <title>Complete sequence of Frankia sp. EuI1c.</title>
        <authorList>
            <consortium name="US DOE Joint Genome Institute"/>
            <person name="Lucas S."/>
            <person name="Copeland A."/>
            <person name="Lapidus A."/>
            <person name="Cheng J.-F."/>
            <person name="Bruce D."/>
            <person name="Goodwin L."/>
            <person name="Pitluck S."/>
            <person name="Chertkov O."/>
            <person name="Detter J.C."/>
            <person name="Han C."/>
            <person name="Tapia R."/>
            <person name="Land M."/>
            <person name="Hauser L."/>
            <person name="Jeffries C."/>
            <person name="Kyrpides N."/>
            <person name="Ivanova N."/>
            <person name="Mikhailova N."/>
            <person name="Beauchemin N."/>
            <person name="Sen A."/>
            <person name="Sur S.A."/>
            <person name="Gtari M."/>
            <person name="Wall L."/>
            <person name="Tisa L."/>
            <person name="Woyke T."/>
        </authorList>
    </citation>
    <scope>NUCLEOTIDE SEQUENCE [LARGE SCALE GENOMIC DNA]</scope>
    <source>
        <strain evidence="4">DSM 45817 / CECT 9037 / EuI1c</strain>
    </source>
</reference>
<evidence type="ECO:0000313" key="4">
    <source>
        <dbReference type="Proteomes" id="UP000002484"/>
    </source>
</evidence>
<dbReference type="STRING" id="298654.FraEuI1c_2189"/>
<feature type="domain" description="Lipid/polyisoprenoid-binding YceI-like" evidence="2">
    <location>
        <begin position="16"/>
        <end position="184"/>
    </location>
</feature>
<dbReference type="Proteomes" id="UP000002484">
    <property type="component" value="Chromosome"/>
</dbReference>
<dbReference type="RefSeq" id="WP_013423347.1">
    <property type="nucleotide sequence ID" value="NC_014666.1"/>
</dbReference>
<dbReference type="KEGG" id="fri:FraEuI1c_2189"/>
<dbReference type="SMART" id="SM00867">
    <property type="entry name" value="YceI"/>
    <property type="match status" value="1"/>
</dbReference>
<dbReference type="PANTHER" id="PTHR34406:SF1">
    <property type="entry name" value="PROTEIN YCEI"/>
    <property type="match status" value="1"/>
</dbReference>
<accession>E3IXR9</accession>
<gene>
    <name evidence="3" type="ordered locus">FraEuI1c_2189</name>
</gene>
<dbReference type="SUPFAM" id="SSF101874">
    <property type="entry name" value="YceI-like"/>
    <property type="match status" value="1"/>
</dbReference>
<organism evidence="3 4">
    <name type="scientific">Pseudofrankia inefficax (strain DSM 45817 / CECT 9037 / DDB 130130 / EuI1c)</name>
    <name type="common">Frankia inefficax</name>
    <dbReference type="NCBI Taxonomy" id="298654"/>
    <lineage>
        <taxon>Bacteria</taxon>
        <taxon>Bacillati</taxon>
        <taxon>Actinomycetota</taxon>
        <taxon>Actinomycetes</taxon>
        <taxon>Frankiales</taxon>
        <taxon>Frankiaceae</taxon>
        <taxon>Pseudofrankia</taxon>
    </lineage>
</organism>
<protein>
    <submittedName>
        <fullName evidence="3">YceI family protein</fullName>
    </submittedName>
</protein>
<dbReference type="OrthoDB" id="9811006at2"/>
<proteinExistence type="inferred from homology"/>
<keyword evidence="4" id="KW-1185">Reference proteome</keyword>
<dbReference type="InterPro" id="IPR036761">
    <property type="entry name" value="TTHA0802/YceI-like_sf"/>
</dbReference>
<dbReference type="InterPro" id="IPR007372">
    <property type="entry name" value="Lipid/polyisoprenoid-bd_YceI"/>
</dbReference>
<dbReference type="PANTHER" id="PTHR34406">
    <property type="entry name" value="PROTEIN YCEI"/>
    <property type="match status" value="1"/>
</dbReference>
<name>E3IXR9_PSEI1</name>
<dbReference type="InParanoid" id="E3IXR9"/>
<sequence length="187" mass="19921">MSEATATTELSALTGTWTIDAAHSRLGFSAKHAMVTTVRGSFKDFEGTLALDGSDPAQSSATVTIQTASFDSGVADRDGHVRGTDFLDVESFPTLTFTSTKVVQDGDEYVMTGDLTIKGVTRAVDLKLEFEGSQKDPWGNDRSGFSGETTISRKDFGLTWNVALDKGGVLVSDKIKIQLDVSAIKTA</sequence>
<evidence type="ECO:0000256" key="1">
    <source>
        <dbReference type="ARBA" id="ARBA00008812"/>
    </source>
</evidence>
<dbReference type="HOGENOM" id="CLU_071003_3_0_11"/>
<dbReference type="eggNOG" id="COG2353">
    <property type="taxonomic scope" value="Bacteria"/>
</dbReference>
<evidence type="ECO:0000259" key="2">
    <source>
        <dbReference type="SMART" id="SM00867"/>
    </source>
</evidence>
<dbReference type="EMBL" id="CP002299">
    <property type="protein sequence ID" value="ADP80228.1"/>
    <property type="molecule type" value="Genomic_DNA"/>
</dbReference>
<dbReference type="AlphaFoldDB" id="E3IXR9"/>
<dbReference type="Pfam" id="PF04264">
    <property type="entry name" value="YceI"/>
    <property type="match status" value="1"/>
</dbReference>